<evidence type="ECO:0000313" key="5">
    <source>
        <dbReference type="EMBL" id="AGI86337.1"/>
    </source>
</evidence>
<dbReference type="Gene3D" id="1.10.60.20">
    <property type="entry name" value="Ribosomal protein S17e-like"/>
    <property type="match status" value="1"/>
</dbReference>
<dbReference type="InParanoid" id="M9SLN6"/>
<dbReference type="GO" id="GO:1990904">
    <property type="term" value="C:ribonucleoprotein complex"/>
    <property type="evidence" value="ECO:0007669"/>
    <property type="project" value="UniProtKB-KW"/>
</dbReference>
<keyword evidence="2 4" id="KW-0689">Ribosomal protein</keyword>
<comment type="similarity">
    <text evidence="1 4">Belongs to the eukaryotic ribosomal protein eS17 family.</text>
</comment>
<reference evidence="5 6" key="1">
    <citation type="journal article" date="2012" name="J. Bacteriol.">
        <title>Genome sequence of 'Candidatus Methanomethylophilus alvus' Mx1201, a methanogenic archaeon from the human gut belonging to a seventh order of methanogens.</title>
        <authorList>
            <person name="Borrel G."/>
            <person name="Harris H.M."/>
            <person name="Tottey W."/>
            <person name="Mihajlovski A."/>
            <person name="Parisot N."/>
            <person name="Peyretaillade E."/>
            <person name="Peyret P."/>
            <person name="Gribaldo S."/>
            <person name="O'Toole P.W."/>
            <person name="Brugere J.F."/>
        </authorList>
    </citation>
    <scope>NUCLEOTIDE SEQUENCE [LARGE SCALE GENOMIC DNA]</scope>
    <source>
        <strain evidence="5 6">Mx1201</strain>
    </source>
</reference>
<dbReference type="GO" id="GO:0003735">
    <property type="term" value="F:structural constituent of ribosome"/>
    <property type="evidence" value="ECO:0007669"/>
    <property type="project" value="InterPro"/>
</dbReference>
<dbReference type="KEGG" id="max:MMALV_16200"/>
<evidence type="ECO:0000313" key="6">
    <source>
        <dbReference type="Proteomes" id="UP000012672"/>
    </source>
</evidence>
<dbReference type="PANTHER" id="PTHR10732">
    <property type="entry name" value="40S RIBOSOMAL PROTEIN S17"/>
    <property type="match status" value="1"/>
</dbReference>
<evidence type="ECO:0000256" key="3">
    <source>
        <dbReference type="ARBA" id="ARBA00023274"/>
    </source>
</evidence>
<organism evidence="5 6">
    <name type="scientific">Methanomethylophilus alvi (strain Mx1201)</name>
    <dbReference type="NCBI Taxonomy" id="1236689"/>
    <lineage>
        <taxon>Archaea</taxon>
        <taxon>Methanobacteriati</taxon>
        <taxon>Thermoplasmatota</taxon>
        <taxon>Thermoplasmata</taxon>
        <taxon>Methanomassiliicoccales</taxon>
        <taxon>Methanomethylophilaceae</taxon>
        <taxon>Methanomethylophilus</taxon>
    </lineage>
</organism>
<dbReference type="InterPro" id="IPR001210">
    <property type="entry name" value="Ribosomal_eS17"/>
</dbReference>
<dbReference type="Proteomes" id="UP000012672">
    <property type="component" value="Chromosome"/>
</dbReference>
<keyword evidence="6" id="KW-1185">Reference proteome</keyword>
<evidence type="ECO:0000256" key="1">
    <source>
        <dbReference type="ARBA" id="ARBA00010444"/>
    </source>
</evidence>
<dbReference type="HOGENOM" id="CLU_176720_1_0_2"/>
<dbReference type="eggNOG" id="arCOG01885">
    <property type="taxonomic scope" value="Archaea"/>
</dbReference>
<evidence type="ECO:0000256" key="2">
    <source>
        <dbReference type="ARBA" id="ARBA00022980"/>
    </source>
</evidence>
<protein>
    <recommendedName>
        <fullName evidence="4">Small ribosomal subunit protein eS17</fullName>
    </recommendedName>
</protein>
<name>M9SLN6_METAX</name>
<dbReference type="Pfam" id="PF00833">
    <property type="entry name" value="Ribosomal_S17e"/>
    <property type="match status" value="1"/>
</dbReference>
<dbReference type="NCBIfam" id="NF002242">
    <property type="entry name" value="PRK01151.1"/>
    <property type="match status" value="1"/>
</dbReference>
<gene>
    <name evidence="4" type="primary">rps17e</name>
    <name evidence="5" type="ORF">MMALV_16200</name>
</gene>
<dbReference type="PANTHER" id="PTHR10732:SF0">
    <property type="entry name" value="40S RIBOSOMAL PROTEIN S17"/>
    <property type="match status" value="1"/>
</dbReference>
<proteinExistence type="inferred from homology"/>
<dbReference type="AlphaFoldDB" id="M9SLN6"/>
<dbReference type="GO" id="GO:0005840">
    <property type="term" value="C:ribosome"/>
    <property type="evidence" value="ECO:0007669"/>
    <property type="project" value="UniProtKB-KW"/>
</dbReference>
<dbReference type="GO" id="GO:0006412">
    <property type="term" value="P:translation"/>
    <property type="evidence" value="ECO:0007669"/>
    <property type="project" value="UniProtKB-UniRule"/>
</dbReference>
<accession>M9SLN6</accession>
<dbReference type="EMBL" id="CP004049">
    <property type="protein sequence ID" value="AGI86337.1"/>
    <property type="molecule type" value="Genomic_DNA"/>
</dbReference>
<keyword evidence="3 4" id="KW-0687">Ribonucleoprotein</keyword>
<dbReference type="SUPFAM" id="SSF116820">
    <property type="entry name" value="Rps17e-like"/>
    <property type="match status" value="1"/>
</dbReference>
<dbReference type="STRING" id="1236689.MMALV_16200"/>
<evidence type="ECO:0000256" key="4">
    <source>
        <dbReference type="HAMAP-Rule" id="MF_00511"/>
    </source>
</evidence>
<sequence>MKDMGRIRPTYIKRVSIELINKYPQAFNKDFDNNKEMVATLTDVQTVPMRNKIAGYITRYLSHPEA</sequence>
<dbReference type="FunCoup" id="M9SLN6">
    <property type="interactions" value="56"/>
</dbReference>
<dbReference type="HAMAP" id="MF_00511">
    <property type="entry name" value="Ribosomal_eS17"/>
    <property type="match status" value="1"/>
</dbReference>
<dbReference type="InterPro" id="IPR036401">
    <property type="entry name" value="Ribosomal_eS17_sf"/>
</dbReference>